<dbReference type="RefSeq" id="WP_046521923.1">
    <property type="nucleotide sequence ID" value="NZ_LAYY01000001.1"/>
</dbReference>
<comment type="caution">
    <text evidence="2">The sequence shown here is derived from an EMBL/GenBank/DDBJ whole genome shotgun (WGS) entry which is preliminary data.</text>
</comment>
<dbReference type="OrthoDB" id="9806951at2"/>
<sequence length="625" mass="72039">MTMPLEVGSVIEVRGTRVKVQVYKEMNHSSFIFQGEVISNISVNGFVIIKKGFLDLIGKIDAEYIEDLLNSKKSKEKDYRYNKGTISRILEVQILGFLEKRSFYSGVKQLPMIGNLVYIPTKQEILDIYSGIKSDISVGSEFNITIGQSIYEDIPVSFSINSFFSSHIGVLGNTGSGKSNTLAKLFYELINTVGSEKLRDKSSFHLIDFNGEYAHKDVFGLGESELKIIDLSNNDEDRKDKLRITSSYFYTAEVLSVLFSAKEQTQKPFIKRLLKRMSFAKENGWGLKNYFPNLFAKSLVHPTKEVFDFIKEVIEYLSIEWNSQEHKDFLQKIKSIQWHTKNNKYFSGACYFDTVDDIKNTYSDGSGYDYLVQWCTEIDNRGIGWCDEFILNSKLQLANDLLNRYAQFDHINPLIHRIESKVKELEQIIEIIEEDRDEHTPIMTIYSFRDCNSDIKKVIPSLIAKMLFDNHKKQTKQEKIDKTVHLIIDEAHNILSNQIMSEGKGWQNYRLELFEEIIKEGRKFGFFLTICSQRPFDISPTIISQIHNYFIHRLVNNKDLEMIDNTIPTLDRVSKAAIPSLASGTCIVSGTALTMPVFIQVDRLREVKNRPRSENVNLCTLWEVN</sequence>
<dbReference type="Proteomes" id="UP000034166">
    <property type="component" value="Unassembled WGS sequence"/>
</dbReference>
<dbReference type="EMBL" id="LAYY01000001">
    <property type="protein sequence ID" value="KKK39982.1"/>
    <property type="molecule type" value="Genomic_DNA"/>
</dbReference>
<dbReference type="InterPro" id="IPR008571">
    <property type="entry name" value="HerA-like"/>
</dbReference>
<dbReference type="PANTHER" id="PTHR42957:SF2">
    <property type="entry name" value="HELICASE HERA CENTRAL DOMAIN-CONTAINING PROTEIN"/>
    <property type="match status" value="1"/>
</dbReference>
<dbReference type="InterPro" id="IPR002789">
    <property type="entry name" value="HerA_central"/>
</dbReference>
<gene>
    <name evidence="2" type="ORF">WQ57_01545</name>
</gene>
<dbReference type="Pfam" id="PF01935">
    <property type="entry name" value="DUF87"/>
    <property type="match status" value="1"/>
</dbReference>
<accession>A0A0M2T3Z8</accession>
<evidence type="ECO:0000313" key="2">
    <source>
        <dbReference type="EMBL" id="KKK39982.1"/>
    </source>
</evidence>
<dbReference type="AlphaFoldDB" id="A0A0M2T3Z8"/>
<dbReference type="InterPro" id="IPR027417">
    <property type="entry name" value="P-loop_NTPase"/>
</dbReference>
<organism evidence="2 3">
    <name type="scientific">Mesobacillus campisalis</name>
    <dbReference type="NCBI Taxonomy" id="1408103"/>
    <lineage>
        <taxon>Bacteria</taxon>
        <taxon>Bacillati</taxon>
        <taxon>Bacillota</taxon>
        <taxon>Bacilli</taxon>
        <taxon>Bacillales</taxon>
        <taxon>Bacillaceae</taxon>
        <taxon>Mesobacillus</taxon>
    </lineage>
</organism>
<proteinExistence type="predicted"/>
<dbReference type="PATRIC" id="fig|1408103.3.peg.343"/>
<protein>
    <recommendedName>
        <fullName evidence="1">Helicase HerA central domain-containing protein</fullName>
    </recommendedName>
</protein>
<keyword evidence="3" id="KW-1185">Reference proteome</keyword>
<dbReference type="Gene3D" id="3.40.50.300">
    <property type="entry name" value="P-loop containing nucleotide triphosphate hydrolases"/>
    <property type="match status" value="2"/>
</dbReference>
<name>A0A0M2T3Z8_9BACI</name>
<evidence type="ECO:0000313" key="3">
    <source>
        <dbReference type="Proteomes" id="UP000034166"/>
    </source>
</evidence>
<dbReference type="PANTHER" id="PTHR42957">
    <property type="entry name" value="HELICASE MJ1565-RELATED"/>
    <property type="match status" value="1"/>
</dbReference>
<feature type="domain" description="Helicase HerA central" evidence="1">
    <location>
        <begin position="144"/>
        <end position="333"/>
    </location>
</feature>
<reference evidence="2 3" key="1">
    <citation type="submission" date="2015-04" db="EMBL/GenBank/DDBJ databases">
        <title>Taxonomic description and genome sequence of Bacillus campisalis sp. nov., a novel member of the genus Bacillus isolated from solar saltern.</title>
        <authorList>
            <person name="Mathan Kumar R."/>
            <person name="Kaur G."/>
            <person name="Kumar A."/>
            <person name="Singh N.K."/>
            <person name="Kaur N."/>
            <person name="Kumar N."/>
            <person name="Mayilraj S."/>
        </authorList>
    </citation>
    <scope>NUCLEOTIDE SEQUENCE [LARGE SCALE GENOMIC DNA]</scope>
    <source>
        <strain evidence="2 3">SA2-6</strain>
    </source>
</reference>
<evidence type="ECO:0000259" key="1">
    <source>
        <dbReference type="Pfam" id="PF01935"/>
    </source>
</evidence>
<dbReference type="SUPFAM" id="SSF52540">
    <property type="entry name" value="P-loop containing nucleoside triphosphate hydrolases"/>
    <property type="match status" value="1"/>
</dbReference>